<name>A0A0L0DIU8_THETB</name>
<evidence type="ECO:0000256" key="1">
    <source>
        <dbReference type="SAM" id="SignalP"/>
    </source>
</evidence>
<dbReference type="PANTHER" id="PTHR33973:SF4">
    <property type="entry name" value="OS07G0153300 PROTEIN"/>
    <property type="match status" value="1"/>
</dbReference>
<sequence length="306" mass="33665">MALAVVAAWAVWLVHKCAVLATRFEVESGCERLADGGEPIELLDGFTTHSRSLTAKHKFTYPVWMVLAEMTEDDDDDDGDGELSPWMRRLARDGSRLGGWFGVRTGVDDEVWGAGTVGQPVARRVRAVVAAHAPEAAPVARVFMLSSAQAAGMLFNPITVFYCYDGDDKLAWLVAEVTNTPWGERVVYVLPSDGEKRVRKAMHVSPFNTMGYDYEFQFNDPRSGDGSALSLTITLRSDDDDAAAMYACLVLRPVAASSRRAFLAHKALTALPPAVVTWLRIHFEAAVLFGWRRVPFVNHPKYSGGE</sequence>
<dbReference type="AlphaFoldDB" id="A0A0L0DIU8"/>
<dbReference type="OrthoDB" id="3340520at2759"/>
<gene>
    <name evidence="2" type="ORF">AMSG_08284</name>
</gene>
<evidence type="ECO:0000313" key="2">
    <source>
        <dbReference type="EMBL" id="KNC52031.1"/>
    </source>
</evidence>
<dbReference type="InterPro" id="IPR010775">
    <property type="entry name" value="DUF1365"/>
</dbReference>
<evidence type="ECO:0000313" key="3">
    <source>
        <dbReference type="Proteomes" id="UP000054408"/>
    </source>
</evidence>
<dbReference type="STRING" id="461836.A0A0L0DIU8"/>
<dbReference type="RefSeq" id="XP_013755614.1">
    <property type="nucleotide sequence ID" value="XM_013900160.1"/>
</dbReference>
<accession>A0A0L0DIU8</accession>
<dbReference type="EMBL" id="GL349471">
    <property type="protein sequence ID" value="KNC52031.1"/>
    <property type="molecule type" value="Genomic_DNA"/>
</dbReference>
<dbReference type="eggNOG" id="ENOG502QVK6">
    <property type="taxonomic scope" value="Eukaryota"/>
</dbReference>
<feature type="signal peptide" evidence="1">
    <location>
        <begin position="1"/>
        <end position="21"/>
    </location>
</feature>
<proteinExistence type="predicted"/>
<feature type="chain" id="PRO_5005537552" evidence="1">
    <location>
        <begin position="22"/>
        <end position="306"/>
    </location>
</feature>
<reference evidence="2 3" key="1">
    <citation type="submission" date="2010-05" db="EMBL/GenBank/DDBJ databases">
        <title>The Genome Sequence of Thecamonas trahens ATCC 50062.</title>
        <authorList>
            <consortium name="The Broad Institute Genome Sequencing Platform"/>
            <person name="Russ C."/>
            <person name="Cuomo C."/>
            <person name="Shea T."/>
            <person name="Young S.K."/>
            <person name="Zeng Q."/>
            <person name="Koehrsen M."/>
            <person name="Haas B."/>
            <person name="Borodovsky M."/>
            <person name="Guigo R."/>
            <person name="Alvarado L."/>
            <person name="Berlin A."/>
            <person name="Bochicchio J."/>
            <person name="Borenstein D."/>
            <person name="Chapman S."/>
            <person name="Chen Z."/>
            <person name="Freedman E."/>
            <person name="Gellesch M."/>
            <person name="Goldberg J."/>
            <person name="Griggs A."/>
            <person name="Gujja S."/>
            <person name="Heilman E."/>
            <person name="Heiman D."/>
            <person name="Hepburn T."/>
            <person name="Howarth C."/>
            <person name="Jen D."/>
            <person name="Larson L."/>
            <person name="Mehta T."/>
            <person name="Park D."/>
            <person name="Pearson M."/>
            <person name="Roberts A."/>
            <person name="Saif S."/>
            <person name="Shenoy N."/>
            <person name="Sisk P."/>
            <person name="Stolte C."/>
            <person name="Sykes S."/>
            <person name="Thomson T."/>
            <person name="Walk T."/>
            <person name="White J."/>
            <person name="Yandava C."/>
            <person name="Burger G."/>
            <person name="Gray M.W."/>
            <person name="Holland P.W.H."/>
            <person name="King N."/>
            <person name="Lang F.B.F."/>
            <person name="Roger A.J."/>
            <person name="Ruiz-Trillo I."/>
            <person name="Lander E."/>
            <person name="Nusbaum C."/>
        </authorList>
    </citation>
    <scope>NUCLEOTIDE SEQUENCE [LARGE SCALE GENOMIC DNA]</scope>
    <source>
        <strain evidence="2 3">ATCC 50062</strain>
    </source>
</reference>
<protein>
    <submittedName>
        <fullName evidence="2">Plasmid partition ParA protein</fullName>
    </submittedName>
</protein>
<dbReference type="Proteomes" id="UP000054408">
    <property type="component" value="Unassembled WGS sequence"/>
</dbReference>
<organism evidence="2 3">
    <name type="scientific">Thecamonas trahens ATCC 50062</name>
    <dbReference type="NCBI Taxonomy" id="461836"/>
    <lineage>
        <taxon>Eukaryota</taxon>
        <taxon>Apusozoa</taxon>
        <taxon>Apusomonadida</taxon>
        <taxon>Apusomonadidae</taxon>
        <taxon>Thecamonas</taxon>
    </lineage>
</organism>
<dbReference type="Pfam" id="PF07103">
    <property type="entry name" value="DUF1365"/>
    <property type="match status" value="1"/>
</dbReference>
<dbReference type="GeneID" id="25567012"/>
<dbReference type="PANTHER" id="PTHR33973">
    <property type="entry name" value="OS07G0153300 PROTEIN"/>
    <property type="match status" value="1"/>
</dbReference>
<keyword evidence="3" id="KW-1185">Reference proteome</keyword>
<keyword evidence="1" id="KW-0732">Signal</keyword>